<evidence type="ECO:0000313" key="3">
    <source>
        <dbReference type="Proteomes" id="UP000826656"/>
    </source>
</evidence>
<evidence type="ECO:0000259" key="1">
    <source>
        <dbReference type="PROSITE" id="PS50994"/>
    </source>
</evidence>
<dbReference type="InterPro" id="IPR036397">
    <property type="entry name" value="RNaseH_sf"/>
</dbReference>
<accession>A0ABQ7VYD6</accession>
<comment type="caution">
    <text evidence="2">The sequence shown here is derived from an EMBL/GenBank/DDBJ whole genome shotgun (WGS) entry which is preliminary data.</text>
</comment>
<dbReference type="PANTHER" id="PTHR48475">
    <property type="entry name" value="RIBONUCLEASE H"/>
    <property type="match status" value="1"/>
</dbReference>
<evidence type="ECO:0000313" key="2">
    <source>
        <dbReference type="EMBL" id="KAH0773500.1"/>
    </source>
</evidence>
<dbReference type="PANTHER" id="PTHR48475:SF1">
    <property type="entry name" value="RNASE H TYPE-1 DOMAIN-CONTAINING PROTEIN"/>
    <property type="match status" value="1"/>
</dbReference>
<dbReference type="InterPro" id="IPR012337">
    <property type="entry name" value="RNaseH-like_sf"/>
</dbReference>
<feature type="domain" description="Integrase catalytic" evidence="1">
    <location>
        <begin position="127"/>
        <end position="242"/>
    </location>
</feature>
<dbReference type="PROSITE" id="PS50994">
    <property type="entry name" value="INTEGRASE"/>
    <property type="match status" value="1"/>
</dbReference>
<dbReference type="SUPFAM" id="SSF53098">
    <property type="entry name" value="Ribonuclease H-like"/>
    <property type="match status" value="1"/>
</dbReference>
<dbReference type="InterPro" id="IPR001584">
    <property type="entry name" value="Integrase_cat-core"/>
</dbReference>
<protein>
    <recommendedName>
        <fullName evidence="1">Integrase catalytic domain-containing protein</fullName>
    </recommendedName>
</protein>
<name>A0ABQ7VYD6_SOLTU</name>
<sequence>MAVDMKQLHLQVFCDSQLVINQLLGSYEVKKFEFRPYHYYSEKLIGWLEDVTLQYVRRMENKKANALDALASLLALPDQTQVTICQKWIVPPPNEDEYAKDELEHLVAISKVAKEDWRQPIIDYMCYGILPENPRRRTDIRRHEPRFLYYKDTLYQRSLMFGKGRSNPRSVRSTLRMNIIYRYGIPRYKITDNGKTFDNKICDLFGFKQRKSSMYNVAANGLVEAFNKTLFNLLKEVVSKSK</sequence>
<reference evidence="2 3" key="1">
    <citation type="journal article" date="2021" name="bioRxiv">
        <title>Chromosome-scale and haplotype-resolved genome assembly of a tetraploid potato cultivar.</title>
        <authorList>
            <person name="Sun H."/>
            <person name="Jiao W.-B."/>
            <person name="Krause K."/>
            <person name="Campoy J.A."/>
            <person name="Goel M."/>
            <person name="Folz-Donahue K."/>
            <person name="Kukat C."/>
            <person name="Huettel B."/>
            <person name="Schneeberger K."/>
        </authorList>
    </citation>
    <scope>NUCLEOTIDE SEQUENCE [LARGE SCALE GENOMIC DNA]</scope>
    <source>
        <strain evidence="2">SolTubOtavaFocal</strain>
        <tissue evidence="2">Leaves</tissue>
    </source>
</reference>
<proteinExistence type="predicted"/>
<gene>
    <name evidence="2" type="ORF">KY290_010637</name>
</gene>
<dbReference type="Gene3D" id="3.30.420.10">
    <property type="entry name" value="Ribonuclease H-like superfamily/Ribonuclease H"/>
    <property type="match status" value="2"/>
</dbReference>
<keyword evidence="3" id="KW-1185">Reference proteome</keyword>
<organism evidence="2 3">
    <name type="scientific">Solanum tuberosum</name>
    <name type="common">Potato</name>
    <dbReference type="NCBI Taxonomy" id="4113"/>
    <lineage>
        <taxon>Eukaryota</taxon>
        <taxon>Viridiplantae</taxon>
        <taxon>Streptophyta</taxon>
        <taxon>Embryophyta</taxon>
        <taxon>Tracheophyta</taxon>
        <taxon>Spermatophyta</taxon>
        <taxon>Magnoliopsida</taxon>
        <taxon>eudicotyledons</taxon>
        <taxon>Gunneridae</taxon>
        <taxon>Pentapetalae</taxon>
        <taxon>asterids</taxon>
        <taxon>lamiids</taxon>
        <taxon>Solanales</taxon>
        <taxon>Solanaceae</taxon>
        <taxon>Solanoideae</taxon>
        <taxon>Solaneae</taxon>
        <taxon>Solanum</taxon>
    </lineage>
</organism>
<dbReference type="Proteomes" id="UP000826656">
    <property type="component" value="Unassembled WGS sequence"/>
</dbReference>
<dbReference type="EMBL" id="JAIVGD010000005">
    <property type="protein sequence ID" value="KAH0773500.1"/>
    <property type="molecule type" value="Genomic_DNA"/>
</dbReference>